<dbReference type="FunFam" id="1.25.40.90:FF:000006">
    <property type="entry name" value="Clathrin interactor 1"/>
    <property type="match status" value="1"/>
</dbReference>
<feature type="compositionally biased region" description="Basic residues" evidence="1">
    <location>
        <begin position="278"/>
        <end position="292"/>
    </location>
</feature>
<dbReference type="InterPro" id="IPR013809">
    <property type="entry name" value="ENTH"/>
</dbReference>
<dbReference type="Proteomes" id="UP000078561">
    <property type="component" value="Unassembled WGS sequence"/>
</dbReference>
<feature type="region of interest" description="Disordered" evidence="1">
    <location>
        <begin position="551"/>
        <end position="575"/>
    </location>
</feature>
<name>A0A163J7I8_ABSGL</name>
<dbReference type="GO" id="GO:0030276">
    <property type="term" value="F:clathrin binding"/>
    <property type="evidence" value="ECO:0007669"/>
    <property type="project" value="TreeGrafter"/>
</dbReference>
<dbReference type="GO" id="GO:0005768">
    <property type="term" value="C:endosome"/>
    <property type="evidence" value="ECO:0007669"/>
    <property type="project" value="TreeGrafter"/>
</dbReference>
<protein>
    <recommendedName>
        <fullName evidence="2">ENTH domain-containing protein</fullName>
    </recommendedName>
</protein>
<evidence type="ECO:0000259" key="2">
    <source>
        <dbReference type="PROSITE" id="PS50942"/>
    </source>
</evidence>
<dbReference type="Pfam" id="PF01417">
    <property type="entry name" value="ENTH"/>
    <property type="match status" value="1"/>
</dbReference>
<dbReference type="SUPFAM" id="SSF48464">
    <property type="entry name" value="ENTH/VHS domain"/>
    <property type="match status" value="1"/>
</dbReference>
<evidence type="ECO:0000313" key="3">
    <source>
        <dbReference type="EMBL" id="SAL99880.1"/>
    </source>
</evidence>
<dbReference type="GO" id="GO:0030125">
    <property type="term" value="C:clathrin vesicle coat"/>
    <property type="evidence" value="ECO:0007669"/>
    <property type="project" value="TreeGrafter"/>
</dbReference>
<dbReference type="GO" id="GO:0006897">
    <property type="term" value="P:endocytosis"/>
    <property type="evidence" value="ECO:0007669"/>
    <property type="project" value="TreeGrafter"/>
</dbReference>
<keyword evidence="4" id="KW-1185">Reference proteome</keyword>
<sequence>MATDNDYQVKGVFNKFKQAVHYYNVMESKVLQATNTEAWGAPSSLMRSLADGTRETDKLNVIMPALYRRLTVKDTRQWLQVYKAIVLLEYLIKYGDEQVLTYVQSHQDVLVTLQSFEFIDEKGQDKGYNVRIRSKTVQGLLKDPEEIKRIRENGRLSEDRFIGVGSDDVATSPTMETKDDTKGVETNQSPAVTKKLPAIDHPLPSPPAIMKEEPSQEGTAKQPMDEMDNVIFREDFIDPLDEDNHAMVFPAAGGKGKVATLSVDDFSDDEDSEDGSTNKKKKKNNKTKKNKTKKETVEPPENTIQEPKKKSRFSLSGVFSRSKQAVPADEPPVDQQTAVPAPDLQDTTTVPAAAPASNETPVTNKDEDDVWGDFASPDQGTEFVDEGTRQKEEEDLLDLDCDIMTTSSARTSVDNNDMLLLDMDMPIFNHINDNTHYSAYTALSPPPLVSKNSSYYSQPANNVYPSLSSPPLVSKNNSYYSQPSNNIPMVANNYGYPPSNRPPMMTTHSSNVPTPTVQTPTTPFDFDPLGYTGLSTPAPQQLTQHWYPWMATNNNTPPLQQKQQQQPLTVDDLLS</sequence>
<dbReference type="SMART" id="SM00273">
    <property type="entry name" value="ENTH"/>
    <property type="match status" value="1"/>
</dbReference>
<dbReference type="AlphaFoldDB" id="A0A163J7I8"/>
<reference evidence="3" key="1">
    <citation type="submission" date="2016-04" db="EMBL/GenBank/DDBJ databases">
        <authorList>
            <person name="Evans L.H."/>
            <person name="Alamgir A."/>
            <person name="Owens N."/>
            <person name="Weber N.D."/>
            <person name="Virtaneva K."/>
            <person name="Barbian K."/>
            <person name="Babar A."/>
            <person name="Rosenke K."/>
        </authorList>
    </citation>
    <scope>NUCLEOTIDE SEQUENCE [LARGE SCALE GENOMIC DNA]</scope>
    <source>
        <strain evidence="3">CBS 101.48</strain>
    </source>
</reference>
<dbReference type="GO" id="GO:0005543">
    <property type="term" value="F:phospholipid binding"/>
    <property type="evidence" value="ECO:0007669"/>
    <property type="project" value="TreeGrafter"/>
</dbReference>
<dbReference type="EMBL" id="LT553030">
    <property type="protein sequence ID" value="SAL99880.1"/>
    <property type="molecule type" value="Genomic_DNA"/>
</dbReference>
<dbReference type="PANTHER" id="PTHR12276:SF115">
    <property type="entry name" value="FI19443P1"/>
    <property type="match status" value="1"/>
</dbReference>
<dbReference type="Gene3D" id="1.25.40.90">
    <property type="match status" value="1"/>
</dbReference>
<accession>A0A163J7I8</accession>
<dbReference type="PROSITE" id="PS50942">
    <property type="entry name" value="ENTH"/>
    <property type="match status" value="1"/>
</dbReference>
<evidence type="ECO:0000313" key="4">
    <source>
        <dbReference type="Proteomes" id="UP000078561"/>
    </source>
</evidence>
<feature type="region of interest" description="Disordered" evidence="1">
    <location>
        <begin position="165"/>
        <end position="224"/>
    </location>
</feature>
<evidence type="ECO:0000256" key="1">
    <source>
        <dbReference type="SAM" id="MobiDB-lite"/>
    </source>
</evidence>
<dbReference type="OrthoDB" id="4033880at2759"/>
<organism evidence="3">
    <name type="scientific">Absidia glauca</name>
    <name type="common">Pin mould</name>
    <dbReference type="NCBI Taxonomy" id="4829"/>
    <lineage>
        <taxon>Eukaryota</taxon>
        <taxon>Fungi</taxon>
        <taxon>Fungi incertae sedis</taxon>
        <taxon>Mucoromycota</taxon>
        <taxon>Mucoromycotina</taxon>
        <taxon>Mucoromycetes</taxon>
        <taxon>Mucorales</taxon>
        <taxon>Cunninghamellaceae</taxon>
        <taxon>Absidia</taxon>
    </lineage>
</organism>
<dbReference type="STRING" id="4829.A0A163J7I8"/>
<feature type="domain" description="ENTH" evidence="2">
    <location>
        <begin position="18"/>
        <end position="151"/>
    </location>
</feature>
<feature type="compositionally biased region" description="Polar residues" evidence="1">
    <location>
        <begin position="313"/>
        <end position="323"/>
    </location>
</feature>
<proteinExistence type="predicted"/>
<dbReference type="InterPro" id="IPR008942">
    <property type="entry name" value="ENTH_VHS"/>
</dbReference>
<feature type="region of interest" description="Disordered" evidence="1">
    <location>
        <begin position="265"/>
        <end position="370"/>
    </location>
</feature>
<feature type="compositionally biased region" description="Low complexity" evidence="1">
    <location>
        <begin position="552"/>
        <end position="569"/>
    </location>
</feature>
<feature type="compositionally biased region" description="Acidic residues" evidence="1">
    <location>
        <begin position="265"/>
        <end position="274"/>
    </location>
</feature>
<dbReference type="PANTHER" id="PTHR12276">
    <property type="entry name" value="EPSIN/ENT-RELATED"/>
    <property type="match status" value="1"/>
</dbReference>
<gene>
    <name evidence="3" type="primary">ABSGL_05534.1 scaffold 7169</name>
</gene>
<dbReference type="InParanoid" id="A0A163J7I8"/>
<dbReference type="GO" id="GO:0005886">
    <property type="term" value="C:plasma membrane"/>
    <property type="evidence" value="ECO:0007669"/>
    <property type="project" value="TreeGrafter"/>
</dbReference>